<evidence type="ECO:0000259" key="1">
    <source>
        <dbReference type="Pfam" id="PF13088"/>
    </source>
</evidence>
<protein>
    <recommendedName>
        <fullName evidence="1">Sialidase domain-containing protein</fullName>
    </recommendedName>
</protein>
<dbReference type="PANTHER" id="PTHR43752">
    <property type="entry name" value="BNR/ASP-BOX REPEAT FAMILY PROTEIN"/>
    <property type="match status" value="1"/>
</dbReference>
<sequence>MSNATSIMPLGYTIPTIDLAGQTHRQIIVDKEEGQYLGHVSTVLLEDQQTIIAVYPKGHGNGAIVMKKSSDTGLTWSERLEVPKNWTTSKEVPTIHRVVDQQGVKRLILFSGLYPIRMAVSENNGITWSQLEAIGDFGGIVAMGDVIRLKNGNYMAFFHDDGRFLDPQNQAEQTRFDVYKITSEDGGLTWCQPTIATHHPVAHLCEPGLVRSPNGNQLAMLLRENSRQFNSFVAFSTDEGEHWSEPIELPASLTGDRHTCRYAKDGRLVIVFRDTTRDSPTHGDWVAWIGKYHDIVNREEGQYRIRLMDNKKGSDCCYPGVECLTDGSIVTTTYGHWNENESPFIVSVRFKLEEIDTLAQNP</sequence>
<name>A0A382I0Y1_9ZZZZ</name>
<accession>A0A382I0Y1</accession>
<evidence type="ECO:0000313" key="2">
    <source>
        <dbReference type="EMBL" id="SVB93256.1"/>
    </source>
</evidence>
<dbReference type="Pfam" id="PF13088">
    <property type="entry name" value="BNR_2"/>
    <property type="match status" value="1"/>
</dbReference>
<dbReference type="Gene3D" id="2.120.10.10">
    <property type="match status" value="1"/>
</dbReference>
<dbReference type="EMBL" id="UINC01064513">
    <property type="protein sequence ID" value="SVB93256.1"/>
    <property type="molecule type" value="Genomic_DNA"/>
</dbReference>
<dbReference type="SUPFAM" id="SSF50939">
    <property type="entry name" value="Sialidases"/>
    <property type="match status" value="1"/>
</dbReference>
<reference evidence="2" key="1">
    <citation type="submission" date="2018-05" db="EMBL/GenBank/DDBJ databases">
        <authorList>
            <person name="Lanie J.A."/>
            <person name="Ng W.-L."/>
            <person name="Kazmierczak K.M."/>
            <person name="Andrzejewski T.M."/>
            <person name="Davidsen T.M."/>
            <person name="Wayne K.J."/>
            <person name="Tettelin H."/>
            <person name="Glass J.I."/>
            <person name="Rusch D."/>
            <person name="Podicherti R."/>
            <person name="Tsui H.-C.T."/>
            <person name="Winkler M.E."/>
        </authorList>
    </citation>
    <scope>NUCLEOTIDE SEQUENCE</scope>
</reference>
<organism evidence="2">
    <name type="scientific">marine metagenome</name>
    <dbReference type="NCBI Taxonomy" id="408172"/>
    <lineage>
        <taxon>unclassified sequences</taxon>
        <taxon>metagenomes</taxon>
        <taxon>ecological metagenomes</taxon>
    </lineage>
</organism>
<dbReference type="PANTHER" id="PTHR43752:SF2">
    <property type="entry name" value="BNR_ASP-BOX REPEAT FAMILY PROTEIN"/>
    <property type="match status" value="1"/>
</dbReference>
<proteinExistence type="predicted"/>
<dbReference type="AlphaFoldDB" id="A0A382I0Y1"/>
<feature type="domain" description="Sialidase" evidence="1">
    <location>
        <begin position="119"/>
        <end position="273"/>
    </location>
</feature>
<dbReference type="InterPro" id="IPR036278">
    <property type="entry name" value="Sialidase_sf"/>
</dbReference>
<dbReference type="InterPro" id="IPR011040">
    <property type="entry name" value="Sialidase"/>
</dbReference>
<gene>
    <name evidence="2" type="ORF">METZ01_LOCUS246110</name>
</gene>
<dbReference type="CDD" id="cd15482">
    <property type="entry name" value="Sialidase_non-viral"/>
    <property type="match status" value="1"/>
</dbReference>